<evidence type="ECO:0000313" key="5">
    <source>
        <dbReference type="Proteomes" id="UP000705283"/>
    </source>
</evidence>
<keyword evidence="4" id="KW-1185">Reference proteome</keyword>
<keyword evidence="3" id="KW-0418">Kinase</keyword>
<reference evidence="3" key="1">
    <citation type="submission" date="2016-12" db="EMBL/GenBank/DDBJ databases">
        <authorList>
            <person name="Le Fleche-Mateos A."/>
        </authorList>
    </citation>
    <scope>NUCLEOTIDE SEQUENCE</scope>
    <source>
        <strain evidence="3">213</strain>
    </source>
</reference>
<reference evidence="2" key="3">
    <citation type="submission" date="2020-11" db="EMBL/GenBank/DDBJ databases">
        <authorList>
            <person name="Lee S.D."/>
        </authorList>
    </citation>
    <scope>NUCLEOTIDE SEQUENCE</scope>
    <source>
        <strain evidence="2">SAP-2</strain>
    </source>
</reference>
<dbReference type="InterPro" id="IPR043129">
    <property type="entry name" value="ATPase_NBD"/>
</dbReference>
<dbReference type="PANTHER" id="PTHR18964:SF149">
    <property type="entry name" value="BIFUNCTIONAL UDP-N-ACETYLGLUCOSAMINE 2-EPIMERASE_N-ACETYLMANNOSAMINE KINASE"/>
    <property type="match status" value="1"/>
</dbReference>
<keyword evidence="3" id="KW-0808">Transferase</keyword>
<evidence type="ECO:0000256" key="1">
    <source>
        <dbReference type="ARBA" id="ARBA00006479"/>
    </source>
</evidence>
<dbReference type="InterPro" id="IPR000600">
    <property type="entry name" value="ROK"/>
</dbReference>
<accession>A0AA40WZU0</accession>
<evidence type="ECO:0000313" key="2">
    <source>
        <dbReference type="EMBL" id="MBF6636082.1"/>
    </source>
</evidence>
<dbReference type="Gene3D" id="3.30.420.40">
    <property type="match status" value="2"/>
</dbReference>
<dbReference type="AlphaFoldDB" id="A0AA40WZU0"/>
<sequence>MRYGFDIGGTKIEMAAFDDRLNQVFCQRVNTPTGDYQQFLNCVKTLVAQADMTLHTRGTIGIGLPGVTDPVSHRQLSVNVPCLSGHCLEDDLTHTLERPVAIENDCRCFALSEASTEQTRGHDIVFGVIIGTGAGGGLVLNKHLYKGKNGLAGEWGHTPISAQLVQRYDLPLFTCTCGLTGCFERYVSGRGLMALSLHVNHPATSVPELLMHYRQGCPLAARLITLYIDILASALASLQLMLDVDAFVFGGGLSNIPEIYQLLPQAMRGWLFAHSNPAAILPPVFGDSSGVRGAALLHTS</sequence>
<gene>
    <name evidence="3" type="ORF">BS639_18145</name>
    <name evidence="2" type="ORF">ITX54_05305</name>
</gene>
<dbReference type="CDD" id="cd24057">
    <property type="entry name" value="ASKHA_NBD_ROK_NAGK"/>
    <property type="match status" value="1"/>
</dbReference>
<evidence type="ECO:0000313" key="3">
    <source>
        <dbReference type="EMBL" id="ORJ19833.1"/>
    </source>
</evidence>
<dbReference type="EMBL" id="MRWD01000048">
    <property type="protein sequence ID" value="ORJ19833.1"/>
    <property type="molecule type" value="Genomic_DNA"/>
</dbReference>
<proteinExistence type="inferred from homology"/>
<protein>
    <submittedName>
        <fullName evidence="2">ROK family protein</fullName>
    </submittedName>
    <submittedName>
        <fullName evidence="3">Sugar kinase</fullName>
    </submittedName>
</protein>
<dbReference type="GO" id="GO:0016301">
    <property type="term" value="F:kinase activity"/>
    <property type="evidence" value="ECO:0007669"/>
    <property type="project" value="UniProtKB-KW"/>
</dbReference>
<comment type="similarity">
    <text evidence="1">Belongs to the ROK (NagC/XylR) family.</text>
</comment>
<reference evidence="2" key="4">
    <citation type="submission" date="2022-09" db="EMBL/GenBank/DDBJ databases">
        <title>Rouxiella aceris sp. nov., isolated from tree sap and emended description of the genus Rhouxiella.</title>
        <authorList>
            <person name="Kim I.S."/>
        </authorList>
    </citation>
    <scope>NUCLEOTIDE SEQUENCE</scope>
    <source>
        <strain evidence="2">SAP-2</strain>
    </source>
</reference>
<evidence type="ECO:0000313" key="4">
    <source>
        <dbReference type="Proteomes" id="UP000192722"/>
    </source>
</evidence>
<name>A0AA40WZU0_9GAMM</name>
<reference evidence="3 4" key="2">
    <citation type="journal article" date="2017" name="Int. J. Syst. Evol. Microbiol.">
        <title>Rouxiella badensis sp. nov. and Rouxiella silvae sp. nov. isolated from peat bog soil in Germany and emendation of the genus description.</title>
        <authorList>
            <person name="Le Fleche-Mateos A."/>
            <person name="Kugler J.H."/>
            <person name="Hansen S.H."/>
            <person name="Syldatk C."/>
            <person name="Hausmann R."/>
            <person name="Lomprez F."/>
            <person name="Vandenbogaert M."/>
            <person name="Manuguerra J.C."/>
            <person name="Grimont P.A."/>
        </authorList>
    </citation>
    <scope>NUCLEOTIDE SEQUENCE [LARGE SCALE GENOMIC DNA]</scope>
    <source>
        <strain evidence="3 4">213</strain>
    </source>
</reference>
<dbReference type="PANTHER" id="PTHR18964">
    <property type="entry name" value="ROK (REPRESSOR, ORF, KINASE) FAMILY"/>
    <property type="match status" value="1"/>
</dbReference>
<dbReference type="Pfam" id="PF00480">
    <property type="entry name" value="ROK"/>
    <property type="match status" value="1"/>
</dbReference>
<dbReference type="RefSeq" id="WP_055782029.1">
    <property type="nucleotide sequence ID" value="NZ_CBCSCF010000017.1"/>
</dbReference>
<comment type="caution">
    <text evidence="2">The sequence shown here is derived from an EMBL/GenBank/DDBJ whole genome shotgun (WGS) entry which is preliminary data.</text>
</comment>
<dbReference type="Proteomes" id="UP000705283">
    <property type="component" value="Unassembled WGS sequence"/>
</dbReference>
<dbReference type="SUPFAM" id="SSF53067">
    <property type="entry name" value="Actin-like ATPase domain"/>
    <property type="match status" value="1"/>
</dbReference>
<organism evidence="2 5">
    <name type="scientific">Rouxiella silvae</name>
    <dbReference type="NCBI Taxonomy" id="1646373"/>
    <lineage>
        <taxon>Bacteria</taxon>
        <taxon>Pseudomonadati</taxon>
        <taxon>Pseudomonadota</taxon>
        <taxon>Gammaproteobacteria</taxon>
        <taxon>Enterobacterales</taxon>
        <taxon>Yersiniaceae</taxon>
        <taxon>Rouxiella</taxon>
    </lineage>
</organism>
<dbReference type="Proteomes" id="UP000192722">
    <property type="component" value="Unassembled WGS sequence"/>
</dbReference>
<dbReference type="EMBL" id="JADMKS010000002">
    <property type="protein sequence ID" value="MBF6636082.1"/>
    <property type="molecule type" value="Genomic_DNA"/>
</dbReference>